<dbReference type="EMBL" id="AZBU02000003">
    <property type="protein sequence ID" value="TKR88813.1"/>
    <property type="molecule type" value="Genomic_DNA"/>
</dbReference>
<accession>A0A4U5NZP1</accession>
<protein>
    <submittedName>
        <fullName evidence="2">Uncharacterized protein</fullName>
    </submittedName>
</protein>
<dbReference type="AlphaFoldDB" id="A0A4U5NZP1"/>
<organism evidence="2 3">
    <name type="scientific">Steinernema carpocapsae</name>
    <name type="common">Entomopathogenic nematode</name>
    <dbReference type="NCBI Taxonomy" id="34508"/>
    <lineage>
        <taxon>Eukaryota</taxon>
        <taxon>Metazoa</taxon>
        <taxon>Ecdysozoa</taxon>
        <taxon>Nematoda</taxon>
        <taxon>Chromadorea</taxon>
        <taxon>Rhabditida</taxon>
        <taxon>Tylenchina</taxon>
        <taxon>Panagrolaimomorpha</taxon>
        <taxon>Strongyloidoidea</taxon>
        <taxon>Steinernematidae</taxon>
        <taxon>Steinernema</taxon>
    </lineage>
</organism>
<sequence>MHFQQLRGGVANRVANRQEQCNISNEGSATPRQIAPLRNPNSLNQATRVWKFCDTRTDGHVWIVLLYLIKN</sequence>
<evidence type="ECO:0000313" key="3">
    <source>
        <dbReference type="Proteomes" id="UP000298663"/>
    </source>
</evidence>
<comment type="caution">
    <text evidence="2">The sequence shown here is derived from an EMBL/GenBank/DDBJ whole genome shotgun (WGS) entry which is preliminary data.</text>
</comment>
<reference evidence="2 3" key="2">
    <citation type="journal article" date="2019" name="G3 (Bethesda)">
        <title>Hybrid Assembly of the Genome of the Entomopathogenic Nematode Steinernema carpocapsae Identifies the X-Chromosome.</title>
        <authorList>
            <person name="Serra L."/>
            <person name="Macchietto M."/>
            <person name="Macias-Munoz A."/>
            <person name="McGill C.J."/>
            <person name="Rodriguez I.M."/>
            <person name="Rodriguez B."/>
            <person name="Murad R."/>
            <person name="Mortazavi A."/>
        </authorList>
    </citation>
    <scope>NUCLEOTIDE SEQUENCE [LARGE SCALE GENOMIC DNA]</scope>
    <source>
        <strain evidence="2 3">ALL</strain>
    </source>
</reference>
<feature type="compositionally biased region" description="Polar residues" evidence="1">
    <location>
        <begin position="17"/>
        <end position="31"/>
    </location>
</feature>
<dbReference type="Proteomes" id="UP000298663">
    <property type="component" value="Unassembled WGS sequence"/>
</dbReference>
<evidence type="ECO:0000256" key="1">
    <source>
        <dbReference type="SAM" id="MobiDB-lite"/>
    </source>
</evidence>
<evidence type="ECO:0000313" key="2">
    <source>
        <dbReference type="EMBL" id="TKR88813.1"/>
    </source>
</evidence>
<keyword evidence="3" id="KW-1185">Reference proteome</keyword>
<name>A0A4U5NZP1_STECR</name>
<gene>
    <name evidence="2" type="ORF">L596_012997</name>
</gene>
<feature type="region of interest" description="Disordered" evidence="1">
    <location>
        <begin position="17"/>
        <end position="38"/>
    </location>
</feature>
<reference evidence="2 3" key="1">
    <citation type="journal article" date="2015" name="Genome Biol.">
        <title>Comparative genomics of Steinernema reveals deeply conserved gene regulatory networks.</title>
        <authorList>
            <person name="Dillman A.R."/>
            <person name="Macchietto M."/>
            <person name="Porter C.F."/>
            <person name="Rogers A."/>
            <person name="Williams B."/>
            <person name="Antoshechkin I."/>
            <person name="Lee M.M."/>
            <person name="Goodwin Z."/>
            <person name="Lu X."/>
            <person name="Lewis E.E."/>
            <person name="Goodrich-Blair H."/>
            <person name="Stock S.P."/>
            <person name="Adams B.J."/>
            <person name="Sternberg P.W."/>
            <person name="Mortazavi A."/>
        </authorList>
    </citation>
    <scope>NUCLEOTIDE SEQUENCE [LARGE SCALE GENOMIC DNA]</scope>
    <source>
        <strain evidence="2 3">ALL</strain>
    </source>
</reference>
<proteinExistence type="predicted"/>